<dbReference type="InterPro" id="IPR014752">
    <property type="entry name" value="Arrestin-like_C"/>
</dbReference>
<name>A0ABR4GX71_9EURO</name>
<proteinExistence type="predicted"/>
<accession>A0ABR4GX71</accession>
<dbReference type="Pfam" id="PF00339">
    <property type="entry name" value="Arrestin_N"/>
    <property type="match status" value="1"/>
</dbReference>
<evidence type="ECO:0000259" key="1">
    <source>
        <dbReference type="Pfam" id="PF00339"/>
    </source>
</evidence>
<protein>
    <recommendedName>
        <fullName evidence="1">Arrestin-like N-terminal domain-containing protein</fullName>
    </recommendedName>
</protein>
<dbReference type="Gene3D" id="2.60.40.640">
    <property type="match status" value="1"/>
</dbReference>
<dbReference type="PANTHER" id="PTHR11188:SF166">
    <property type="entry name" value="ARRESTIN (OR S-ANTIGEN), N-TERMINAL DOMAIN PROTEIN (AFU_ORTHOLOGUE AFUA_7G02050)"/>
    <property type="match status" value="1"/>
</dbReference>
<evidence type="ECO:0000313" key="3">
    <source>
        <dbReference type="Proteomes" id="UP001610334"/>
    </source>
</evidence>
<feature type="domain" description="Arrestin-like N-terminal" evidence="1">
    <location>
        <begin position="11"/>
        <end position="169"/>
    </location>
</feature>
<keyword evidence="3" id="KW-1185">Reference proteome</keyword>
<evidence type="ECO:0000313" key="2">
    <source>
        <dbReference type="EMBL" id="KAL2807803.1"/>
    </source>
</evidence>
<dbReference type="PANTHER" id="PTHR11188">
    <property type="entry name" value="ARRESTIN DOMAIN CONTAINING PROTEIN"/>
    <property type="match status" value="1"/>
</dbReference>
<reference evidence="2 3" key="1">
    <citation type="submission" date="2024-07" db="EMBL/GenBank/DDBJ databases">
        <title>Section-level genome sequencing and comparative genomics of Aspergillus sections Usti and Cavernicolus.</title>
        <authorList>
            <consortium name="Lawrence Berkeley National Laboratory"/>
            <person name="Nybo J.L."/>
            <person name="Vesth T.C."/>
            <person name="Theobald S."/>
            <person name="Frisvad J.C."/>
            <person name="Larsen T.O."/>
            <person name="Kjaerboelling I."/>
            <person name="Rothschild-Mancinelli K."/>
            <person name="Lyhne E.K."/>
            <person name="Kogle M.E."/>
            <person name="Barry K."/>
            <person name="Clum A."/>
            <person name="Na H."/>
            <person name="Ledsgaard L."/>
            <person name="Lin J."/>
            <person name="Lipzen A."/>
            <person name="Kuo A."/>
            <person name="Riley R."/>
            <person name="Mondo S."/>
            <person name="Labutti K."/>
            <person name="Haridas S."/>
            <person name="Pangalinan J."/>
            <person name="Salamov A.A."/>
            <person name="Simmons B.A."/>
            <person name="Magnuson J.K."/>
            <person name="Chen J."/>
            <person name="Drula E."/>
            <person name="Henrissat B."/>
            <person name="Wiebenga A."/>
            <person name="Lubbers R.J."/>
            <person name="Gomes A.C."/>
            <person name="Makela M.R."/>
            <person name="Stajich J."/>
            <person name="Grigoriev I.V."/>
            <person name="Mortensen U.H."/>
            <person name="De Vries R.P."/>
            <person name="Baker S.E."/>
            <person name="Andersen M.R."/>
        </authorList>
    </citation>
    <scope>NUCLEOTIDE SEQUENCE [LARGE SCALE GENOMIC DNA]</scope>
    <source>
        <strain evidence="2 3">CBS 588.65</strain>
    </source>
</reference>
<dbReference type="Proteomes" id="UP001610334">
    <property type="component" value="Unassembled WGS sequence"/>
</dbReference>
<dbReference type="EMBL" id="JBFXLT010000130">
    <property type="protein sequence ID" value="KAL2807803.1"/>
    <property type="molecule type" value="Genomic_DNA"/>
</dbReference>
<dbReference type="InterPro" id="IPR050357">
    <property type="entry name" value="Arrestin_domain-protein"/>
</dbReference>
<gene>
    <name evidence="2" type="ORF">BJX63DRAFT_60807</name>
</gene>
<comment type="caution">
    <text evidence="2">The sequence shown here is derived from an EMBL/GenBank/DDBJ whole genome shotgun (WGS) entry which is preliminary data.</text>
</comment>
<dbReference type="InterPro" id="IPR011021">
    <property type="entry name" value="Arrestin-like_N"/>
</dbReference>
<organism evidence="2 3">
    <name type="scientific">Aspergillus granulosus</name>
    <dbReference type="NCBI Taxonomy" id="176169"/>
    <lineage>
        <taxon>Eukaryota</taxon>
        <taxon>Fungi</taxon>
        <taxon>Dikarya</taxon>
        <taxon>Ascomycota</taxon>
        <taxon>Pezizomycotina</taxon>
        <taxon>Eurotiomycetes</taxon>
        <taxon>Eurotiomycetidae</taxon>
        <taxon>Eurotiales</taxon>
        <taxon>Aspergillaceae</taxon>
        <taxon>Aspergillus</taxon>
        <taxon>Aspergillus subgen. Nidulantes</taxon>
    </lineage>
</organism>
<sequence>MGIYLDIQGVGSNKVFTPHEAVKGVVRLELDRSTVISDITLSLEGSIRTSLIEKGPAFILGNDVPKVADEKHQLFNASKVLFPHPNTPFIARGYALSEGKYDFPFEISFPLAAECSTLQPALRHRETMLPPSFEAHAVKNGANAYVAYILRAEVTRRTRLRKVTSTDQKVTFLPLDPSAALRSALGTGYRTTQKGLYLSPQNSPGCSRTALPILLLEAKLPSPPVLYPRERLPLQLCVRSLPTRIHHILPIKLQSLAISLRSTTNITANTHNTCWASSRKLLDLRGLDEIIKCDRESDVLLEIKHGPIRSVTVPATSPSFTTCTIEHKHSLEIDAVFSLSELYTLSSVRLVINVEMLSGNESRTGLYAEDPGQDGDAIPLRCGCLAHLGALDTVDRESDPPPY</sequence>
<dbReference type="CDD" id="cd22952">
    <property type="entry name" value="ART10-like"/>
    <property type="match status" value="1"/>
</dbReference>